<dbReference type="Pfam" id="PF02601">
    <property type="entry name" value="Exonuc_VII_L"/>
    <property type="match status" value="1"/>
</dbReference>
<keyword evidence="11" id="KW-1185">Reference proteome</keyword>
<dbReference type="InterPro" id="IPR025824">
    <property type="entry name" value="OB-fold_nuc-bd_dom"/>
</dbReference>
<dbReference type="RefSeq" id="WP_015558851.1">
    <property type="nucleotide sequence ID" value="NC_021039.1"/>
</dbReference>
<comment type="function">
    <text evidence="5">Bidirectionally degrades single-stranded DNA into large acid-insoluble oligonucleotides, which are then degraded further into small acid-soluble oligonucleotides.</text>
</comment>
<name>D4LEA0_RUMC1</name>
<dbReference type="Pfam" id="PF13742">
    <property type="entry name" value="tRNA_anti_2"/>
    <property type="match status" value="1"/>
</dbReference>
<dbReference type="STRING" id="213810.RUM_19010"/>
<dbReference type="Proteomes" id="UP000007054">
    <property type="component" value="Chromosome"/>
</dbReference>
<gene>
    <name evidence="5" type="primary">xseA</name>
    <name evidence="10" type="ordered locus">RUM_19010</name>
</gene>
<dbReference type="GO" id="GO:0005737">
    <property type="term" value="C:cytoplasm"/>
    <property type="evidence" value="ECO:0007669"/>
    <property type="project" value="UniProtKB-SubCell"/>
</dbReference>
<dbReference type="GO" id="GO:0003676">
    <property type="term" value="F:nucleic acid binding"/>
    <property type="evidence" value="ECO:0007669"/>
    <property type="project" value="InterPro"/>
</dbReference>
<evidence type="ECO:0000259" key="8">
    <source>
        <dbReference type="Pfam" id="PF02601"/>
    </source>
</evidence>
<dbReference type="CDD" id="cd04489">
    <property type="entry name" value="ExoVII_LU_OBF"/>
    <property type="match status" value="1"/>
</dbReference>
<dbReference type="InterPro" id="IPR003753">
    <property type="entry name" value="Exonuc_VII_L"/>
</dbReference>
<comment type="similarity">
    <text evidence="5 6">Belongs to the XseA family.</text>
</comment>
<keyword evidence="7" id="KW-0175">Coiled coil</keyword>
<dbReference type="GO" id="GO:0006308">
    <property type="term" value="P:DNA catabolic process"/>
    <property type="evidence" value="ECO:0007669"/>
    <property type="project" value="UniProtKB-UniRule"/>
</dbReference>
<comment type="subunit">
    <text evidence="5">Heterooligomer composed of large and small subunits.</text>
</comment>
<dbReference type="EMBL" id="FP929052">
    <property type="protein sequence ID" value="CBL17945.1"/>
    <property type="molecule type" value="Genomic_DNA"/>
</dbReference>
<dbReference type="NCBIfam" id="TIGR00237">
    <property type="entry name" value="xseA"/>
    <property type="match status" value="1"/>
</dbReference>
<dbReference type="PANTHER" id="PTHR30008">
    <property type="entry name" value="EXODEOXYRIBONUCLEASE 7 LARGE SUBUNIT"/>
    <property type="match status" value="1"/>
</dbReference>
<keyword evidence="2 5" id="KW-0540">Nuclease</keyword>
<dbReference type="AlphaFoldDB" id="D4LEA0"/>
<evidence type="ECO:0000313" key="10">
    <source>
        <dbReference type="EMBL" id="CBL17945.1"/>
    </source>
</evidence>
<comment type="catalytic activity">
    <reaction evidence="5 6">
        <text>Exonucleolytic cleavage in either 5'- to 3'- or 3'- to 5'-direction to yield nucleoside 5'-phosphates.</text>
        <dbReference type="EC" id="3.1.11.6"/>
    </reaction>
</comment>
<protein>
    <recommendedName>
        <fullName evidence="5">Exodeoxyribonuclease 7 large subunit</fullName>
        <ecNumber evidence="5">3.1.11.6</ecNumber>
    </recommendedName>
    <alternativeName>
        <fullName evidence="5">Exodeoxyribonuclease VII large subunit</fullName>
        <shortName evidence="5">Exonuclease VII large subunit</shortName>
    </alternativeName>
</protein>
<keyword evidence="3 5" id="KW-0378">Hydrolase</keyword>
<keyword evidence="1 5" id="KW-0963">Cytoplasm</keyword>
<dbReference type="GO" id="GO:0009318">
    <property type="term" value="C:exodeoxyribonuclease VII complex"/>
    <property type="evidence" value="ECO:0007669"/>
    <property type="project" value="UniProtKB-UniRule"/>
</dbReference>
<sequence>MIMFTVSELNRYIAFQLKGDARLQGILLRGEISNFTCYRKSGHCYFTLKDADSAVKAVMFASYASKLRFDPRDGMRVIAVGSVGVFERDGAYQVYVNDLQPDGVGANYIAFLQLKEKLSGLGYFDEAAKQSLSALPKKIGVITSPEGAALQDILHIIGRRCPIAEVVVYPAMVQGEQAPGTIAAAVQQASQSDCDVLILGRGGGSAEDLQAFNTEAVAKAIHDCPIPLISAVGHETDYTIADLTADMRAPTPSAAAELAVPTMEQLRNGVDALNHRLADGMEHRLSQAERSLQALRQRLAVCSVEGRLNLWQERLEQMQNRLNQSAANGIARREAQLMQQLARLDSLSPVKVLTRGYALVYHENKLITSVQQAAPGDELHIRLGDGEIQAVVQAPTGESYGI</sequence>
<keyword evidence="4 5" id="KW-0269">Exonuclease</keyword>
<dbReference type="HOGENOM" id="CLU_023625_3_1_9"/>
<evidence type="ECO:0000256" key="7">
    <source>
        <dbReference type="SAM" id="Coils"/>
    </source>
</evidence>
<evidence type="ECO:0000256" key="1">
    <source>
        <dbReference type="ARBA" id="ARBA00022490"/>
    </source>
</evidence>
<dbReference type="PANTHER" id="PTHR30008:SF0">
    <property type="entry name" value="EXODEOXYRIBONUCLEASE 7 LARGE SUBUNIT"/>
    <property type="match status" value="1"/>
</dbReference>
<evidence type="ECO:0000256" key="2">
    <source>
        <dbReference type="ARBA" id="ARBA00022722"/>
    </source>
</evidence>
<feature type="domain" description="OB-fold nucleic acid binding" evidence="9">
    <location>
        <begin position="4"/>
        <end position="99"/>
    </location>
</feature>
<evidence type="ECO:0000313" key="11">
    <source>
        <dbReference type="Proteomes" id="UP000007054"/>
    </source>
</evidence>
<dbReference type="GO" id="GO:0008855">
    <property type="term" value="F:exodeoxyribonuclease VII activity"/>
    <property type="evidence" value="ECO:0007669"/>
    <property type="project" value="UniProtKB-UniRule"/>
</dbReference>
<organism evidence="10 11">
    <name type="scientific">Ruminococcus champanellensis (strain DSM 18848 / JCM 17042 / KCTC 15320 / 18P13)</name>
    <dbReference type="NCBI Taxonomy" id="213810"/>
    <lineage>
        <taxon>Bacteria</taxon>
        <taxon>Bacillati</taxon>
        <taxon>Bacillota</taxon>
        <taxon>Clostridia</taxon>
        <taxon>Eubacteriales</taxon>
        <taxon>Oscillospiraceae</taxon>
        <taxon>Ruminococcus</taxon>
    </lineage>
</organism>
<evidence type="ECO:0000256" key="4">
    <source>
        <dbReference type="ARBA" id="ARBA00022839"/>
    </source>
</evidence>
<reference evidence="10 11" key="1">
    <citation type="submission" date="2010-03" db="EMBL/GenBank/DDBJ databases">
        <title>The genome sequence of Ruminococcus sp. 18P13.</title>
        <authorList>
            <consortium name="metaHIT consortium -- http://www.metahit.eu/"/>
            <person name="Pajon A."/>
            <person name="Turner K."/>
            <person name="Parkhill J."/>
            <person name="Bernalier A."/>
        </authorList>
    </citation>
    <scope>NUCLEOTIDE SEQUENCE [LARGE SCALE GENOMIC DNA]</scope>
    <source>
        <strain evidence="11">DSM 18848 / JCM 17042 / 18P13</strain>
    </source>
</reference>
<dbReference type="GeneID" id="83156575"/>
<dbReference type="BioCyc" id="RCHA213810:RUM_RS09225-MONOMER"/>
<evidence type="ECO:0000256" key="6">
    <source>
        <dbReference type="RuleBase" id="RU004355"/>
    </source>
</evidence>
<dbReference type="EC" id="3.1.11.6" evidence="5"/>
<proteinExistence type="inferred from homology"/>
<evidence type="ECO:0000256" key="3">
    <source>
        <dbReference type="ARBA" id="ARBA00022801"/>
    </source>
</evidence>
<dbReference type="KEGG" id="rch:RUM_19010"/>
<comment type="subcellular location">
    <subcellularLocation>
        <location evidence="5 6">Cytoplasm</location>
    </subcellularLocation>
</comment>
<feature type="coiled-coil region" evidence="7">
    <location>
        <begin position="278"/>
        <end position="328"/>
    </location>
</feature>
<dbReference type="HAMAP" id="MF_00378">
    <property type="entry name" value="Exonuc_7_L"/>
    <property type="match status" value="1"/>
</dbReference>
<feature type="domain" description="Exonuclease VII large subunit C-terminal" evidence="8">
    <location>
        <begin position="123"/>
        <end position="338"/>
    </location>
</feature>
<dbReference type="PATRIC" id="fig|213810.4.peg.1800"/>
<dbReference type="InterPro" id="IPR020579">
    <property type="entry name" value="Exonuc_VII_lsu_C"/>
</dbReference>
<evidence type="ECO:0000256" key="5">
    <source>
        <dbReference type="HAMAP-Rule" id="MF_00378"/>
    </source>
</evidence>
<evidence type="ECO:0000259" key="9">
    <source>
        <dbReference type="Pfam" id="PF13742"/>
    </source>
</evidence>
<accession>D4LEA0</accession>